<dbReference type="Pfam" id="PF22252">
    <property type="entry name" value="PNGase_F-II_N"/>
    <property type="match status" value="1"/>
</dbReference>
<dbReference type="AlphaFoldDB" id="A0A2S7WPD6"/>
<organism evidence="1 2">
    <name type="scientific">Polaribacter porphyrae</name>
    <dbReference type="NCBI Taxonomy" id="1137780"/>
    <lineage>
        <taxon>Bacteria</taxon>
        <taxon>Pseudomonadati</taxon>
        <taxon>Bacteroidota</taxon>
        <taxon>Flavobacteriia</taxon>
        <taxon>Flavobacteriales</taxon>
        <taxon>Flavobacteriaceae</taxon>
    </lineage>
</organism>
<evidence type="ECO:0000313" key="2">
    <source>
        <dbReference type="Proteomes" id="UP000238882"/>
    </source>
</evidence>
<evidence type="ECO:0000313" key="1">
    <source>
        <dbReference type="EMBL" id="PQJ79475.1"/>
    </source>
</evidence>
<dbReference type="NCBIfam" id="TIGR01200">
    <property type="entry name" value="GLPGLI"/>
    <property type="match status" value="1"/>
</dbReference>
<sequence length="269" mass="31123">MKNILFTTIFTLLYFSGKAKFSENINYGKISFERVLNFDGNLETTEFDLFFSPNFSVFSEKTAQQKKSSTLKPSTDDEFDLSFDVKFNGSKYVVLTDFKRDSIYSQVSLFKNGKQTTYIVCEKAKKIKWEITQEFKMISGFKAQKATCLFRGRNYSAWFTKKIPIKYGPWKLNGLPGLILNVSDDKNEVAFNVTKIEIPNIKNTKSNNYFEFNKTFKKISLKEYIKLKKGQVEEVMKLFGAKLPRGSNMKISTVKSKAIELEYENTVEN</sequence>
<dbReference type="EMBL" id="MSCN01000001">
    <property type="protein sequence ID" value="PQJ79475.1"/>
    <property type="molecule type" value="Genomic_DNA"/>
</dbReference>
<comment type="caution">
    <text evidence="1">The sequence shown here is derived from an EMBL/GenBank/DDBJ whole genome shotgun (WGS) entry which is preliminary data.</text>
</comment>
<name>A0A2S7WPD6_9FLAO</name>
<dbReference type="Proteomes" id="UP000238882">
    <property type="component" value="Unassembled WGS sequence"/>
</dbReference>
<protein>
    <recommendedName>
        <fullName evidence="3">GLPGLI family protein</fullName>
    </recommendedName>
</protein>
<gene>
    <name evidence="1" type="ORF">BTO18_09960</name>
</gene>
<keyword evidence="2" id="KW-1185">Reference proteome</keyword>
<accession>A0A2S7WPD6</accession>
<reference evidence="1 2" key="1">
    <citation type="submission" date="2016-12" db="EMBL/GenBank/DDBJ databases">
        <title>Trade-off between light-utilization and light-protection in marine flavobacteria.</title>
        <authorList>
            <person name="Kumagai Y."/>
            <person name="Yoshizawa S."/>
            <person name="Kogure K."/>
            <person name="Iwasaki W."/>
        </authorList>
    </citation>
    <scope>NUCLEOTIDE SEQUENCE [LARGE SCALE GENOMIC DNA]</scope>
    <source>
        <strain evidence="1 2">NBRC 108759</strain>
    </source>
</reference>
<dbReference type="RefSeq" id="WP_105016072.1">
    <property type="nucleotide sequence ID" value="NZ_MSCN01000001.1"/>
</dbReference>
<dbReference type="InterPro" id="IPR005901">
    <property type="entry name" value="GLPGLI"/>
</dbReference>
<proteinExistence type="predicted"/>
<evidence type="ECO:0008006" key="3">
    <source>
        <dbReference type="Google" id="ProtNLM"/>
    </source>
</evidence>